<organism evidence="3 4">
    <name type="scientific">Rotaria magnacalcarata</name>
    <dbReference type="NCBI Taxonomy" id="392030"/>
    <lineage>
        <taxon>Eukaryota</taxon>
        <taxon>Metazoa</taxon>
        <taxon>Spiralia</taxon>
        <taxon>Gnathifera</taxon>
        <taxon>Rotifera</taxon>
        <taxon>Eurotatoria</taxon>
        <taxon>Bdelloidea</taxon>
        <taxon>Philodinida</taxon>
        <taxon>Philodinidae</taxon>
        <taxon>Rotaria</taxon>
    </lineage>
</organism>
<feature type="non-terminal residue" evidence="3">
    <location>
        <position position="1"/>
    </location>
</feature>
<feature type="non-terminal residue" evidence="3">
    <location>
        <position position="61"/>
    </location>
</feature>
<dbReference type="Proteomes" id="UP000681720">
    <property type="component" value="Unassembled WGS sequence"/>
</dbReference>
<dbReference type="Proteomes" id="UP000681967">
    <property type="component" value="Unassembled WGS sequence"/>
</dbReference>
<protein>
    <submittedName>
        <fullName evidence="3">Uncharacterized protein</fullName>
    </submittedName>
</protein>
<gene>
    <name evidence="1" type="ORF">BYL167_LOCUS33351</name>
    <name evidence="2" type="ORF">GIL414_LOCUS38141</name>
    <name evidence="3" type="ORF">GIL414_LOCUS47783</name>
</gene>
<reference evidence="3" key="1">
    <citation type="submission" date="2021-02" db="EMBL/GenBank/DDBJ databases">
        <authorList>
            <person name="Nowell W R."/>
        </authorList>
    </citation>
    <scope>NUCLEOTIDE SEQUENCE</scope>
</reference>
<dbReference type="EMBL" id="CAJOBH010064478">
    <property type="protein sequence ID" value="CAF4441503.1"/>
    <property type="molecule type" value="Genomic_DNA"/>
</dbReference>
<name>A0A8S3BBR5_9BILA</name>
<dbReference type="EMBL" id="CAJOBJ010153379">
    <property type="protein sequence ID" value="CAF4815846.1"/>
    <property type="molecule type" value="Genomic_DNA"/>
</dbReference>
<dbReference type="AlphaFoldDB" id="A0A8S3BBR5"/>
<evidence type="ECO:0000313" key="4">
    <source>
        <dbReference type="Proteomes" id="UP000681720"/>
    </source>
</evidence>
<sequence length="61" mass="7221">MDCNELKHREKIYLDYLNELTQTINQAQIAFKTQVLTDENEAQNLKQLNDLHQLLLAKHNL</sequence>
<comment type="caution">
    <text evidence="3">The sequence shown here is derived from an EMBL/GenBank/DDBJ whole genome shotgun (WGS) entry which is preliminary data.</text>
</comment>
<evidence type="ECO:0000313" key="3">
    <source>
        <dbReference type="EMBL" id="CAF4815846.1"/>
    </source>
</evidence>
<evidence type="ECO:0000313" key="2">
    <source>
        <dbReference type="EMBL" id="CAF4582518.1"/>
    </source>
</evidence>
<proteinExistence type="predicted"/>
<accession>A0A8S3BBR5</accession>
<evidence type="ECO:0000313" key="1">
    <source>
        <dbReference type="EMBL" id="CAF4441503.1"/>
    </source>
</evidence>
<dbReference type="EMBL" id="CAJOBJ010099867">
    <property type="protein sequence ID" value="CAF4582518.1"/>
    <property type="molecule type" value="Genomic_DNA"/>
</dbReference>